<feature type="transmembrane region" description="Helical" evidence="1">
    <location>
        <begin position="56"/>
        <end position="77"/>
    </location>
</feature>
<accession>A0A1A2Z533</accession>
<dbReference type="InterPro" id="IPR049606">
    <property type="entry name" value="UsfY-like"/>
</dbReference>
<keyword evidence="1" id="KW-0812">Transmembrane</keyword>
<keyword evidence="1" id="KW-1133">Transmembrane helix</keyword>
<keyword evidence="1" id="KW-0472">Membrane</keyword>
<dbReference type="EMBL" id="LZKJ01000125">
    <property type="protein sequence ID" value="OBI45380.1"/>
    <property type="molecule type" value="Genomic_DNA"/>
</dbReference>
<organism evidence="2 3">
    <name type="scientific">Mycobacterium kyorinense</name>
    <dbReference type="NCBI Taxonomy" id="487514"/>
    <lineage>
        <taxon>Bacteria</taxon>
        <taxon>Bacillati</taxon>
        <taxon>Actinomycetota</taxon>
        <taxon>Actinomycetes</taxon>
        <taxon>Mycobacteriales</taxon>
        <taxon>Mycobacteriaceae</taxon>
        <taxon>Mycobacterium</taxon>
    </lineage>
</organism>
<evidence type="ECO:0000256" key="1">
    <source>
        <dbReference type="SAM" id="Phobius"/>
    </source>
</evidence>
<feature type="transmembrane region" description="Helical" evidence="1">
    <location>
        <begin position="27"/>
        <end position="50"/>
    </location>
</feature>
<dbReference type="AlphaFoldDB" id="A0A1A2Z533"/>
<comment type="caution">
    <text evidence="2">The sequence shown here is derived from an EMBL/GenBank/DDBJ whole genome shotgun (WGS) entry which is preliminary data.</text>
</comment>
<dbReference type="NCBIfam" id="NF041247">
    <property type="entry name" value="UsfY"/>
    <property type="match status" value="1"/>
</dbReference>
<protein>
    <submittedName>
        <fullName evidence="2">UsfY protein</fullName>
    </submittedName>
</protein>
<evidence type="ECO:0000313" key="3">
    <source>
        <dbReference type="Proteomes" id="UP000093592"/>
    </source>
</evidence>
<sequence>MGDRHHDPSDHFRTTQPHAGISMKDNLFWPGFILLAVAVAGMISTAAAAAYQHYEWLGTTVLVAVLGTITGALWFVVERRRVVRIDEQWHVAHREGRPHQPAT</sequence>
<evidence type="ECO:0000313" key="2">
    <source>
        <dbReference type="EMBL" id="OBI45380.1"/>
    </source>
</evidence>
<gene>
    <name evidence="2" type="ORF">A5707_01870</name>
</gene>
<name>A0A1A2Z533_9MYCO</name>
<proteinExistence type="predicted"/>
<dbReference type="Proteomes" id="UP000093592">
    <property type="component" value="Unassembled WGS sequence"/>
</dbReference>
<reference evidence="3" key="1">
    <citation type="submission" date="2016-06" db="EMBL/GenBank/DDBJ databases">
        <authorList>
            <person name="Sutton G."/>
            <person name="Brinkac L."/>
            <person name="Sanka R."/>
            <person name="Adams M."/>
            <person name="Lau E."/>
            <person name="Sam S."/>
            <person name="Sreng N."/>
            <person name="Him V."/>
            <person name="Kerleguer A."/>
            <person name="Cheng S."/>
        </authorList>
    </citation>
    <scope>NUCLEOTIDE SEQUENCE [LARGE SCALE GENOMIC DNA]</scope>
    <source>
        <strain evidence="3">E861</strain>
    </source>
</reference>